<dbReference type="Proteomes" id="UP001162164">
    <property type="component" value="Unassembled WGS sequence"/>
</dbReference>
<dbReference type="PROSITE" id="PS50853">
    <property type="entry name" value="FN3"/>
    <property type="match status" value="1"/>
</dbReference>
<dbReference type="PANTHER" id="PTHR35971">
    <property type="entry name" value="SI:DKEY-31G6.6"/>
    <property type="match status" value="1"/>
</dbReference>
<feature type="domain" description="Ig-like" evidence="7">
    <location>
        <begin position="699"/>
        <end position="788"/>
    </location>
</feature>
<feature type="domain" description="Ig-like" evidence="7">
    <location>
        <begin position="1331"/>
        <end position="1412"/>
    </location>
</feature>
<evidence type="ECO:0000256" key="1">
    <source>
        <dbReference type="ARBA" id="ARBA00004496"/>
    </source>
</evidence>
<feature type="domain" description="Ig-like" evidence="7">
    <location>
        <begin position="1243"/>
        <end position="1326"/>
    </location>
</feature>
<evidence type="ECO:0000256" key="6">
    <source>
        <dbReference type="SAM" id="MobiDB-lite"/>
    </source>
</evidence>
<dbReference type="PANTHER" id="PTHR35971:SF5">
    <property type="entry name" value="OBSCURIN LIKE CYTOSKELETAL ADAPTOR 1"/>
    <property type="match status" value="1"/>
</dbReference>
<dbReference type="InterPro" id="IPR013783">
    <property type="entry name" value="Ig-like_fold"/>
</dbReference>
<keyword evidence="2" id="KW-0963">Cytoplasm</keyword>
<keyword evidence="4" id="KW-0677">Repeat</keyword>
<dbReference type="Pfam" id="PF07679">
    <property type="entry name" value="I-set"/>
    <property type="match status" value="7"/>
</dbReference>
<feature type="region of interest" description="Disordered" evidence="6">
    <location>
        <begin position="367"/>
        <end position="499"/>
    </location>
</feature>
<feature type="region of interest" description="Disordered" evidence="6">
    <location>
        <begin position="205"/>
        <end position="225"/>
    </location>
</feature>
<feature type="region of interest" description="Disordered" evidence="6">
    <location>
        <begin position="245"/>
        <end position="284"/>
    </location>
</feature>
<evidence type="ECO:0000259" key="7">
    <source>
        <dbReference type="PROSITE" id="PS50835"/>
    </source>
</evidence>
<keyword evidence="10" id="KW-1185">Reference proteome</keyword>
<evidence type="ECO:0000313" key="10">
    <source>
        <dbReference type="Proteomes" id="UP001162164"/>
    </source>
</evidence>
<feature type="compositionally biased region" description="Basic and acidic residues" evidence="6">
    <location>
        <begin position="367"/>
        <end position="380"/>
    </location>
</feature>
<dbReference type="InterPro" id="IPR003599">
    <property type="entry name" value="Ig_sub"/>
</dbReference>
<feature type="region of interest" description="Disordered" evidence="6">
    <location>
        <begin position="45"/>
        <end position="191"/>
    </location>
</feature>
<name>A0ABQ9JFV5_9CUCU</name>
<feature type="compositionally biased region" description="Basic and acidic residues" evidence="6">
    <location>
        <begin position="209"/>
        <end position="222"/>
    </location>
</feature>
<dbReference type="InterPro" id="IPR007110">
    <property type="entry name" value="Ig-like_dom"/>
</dbReference>
<feature type="domain" description="Ig-like" evidence="7">
    <location>
        <begin position="968"/>
        <end position="1058"/>
    </location>
</feature>
<evidence type="ECO:0000256" key="3">
    <source>
        <dbReference type="ARBA" id="ARBA00022553"/>
    </source>
</evidence>
<dbReference type="CDD" id="cd00063">
    <property type="entry name" value="FN3"/>
    <property type="match status" value="1"/>
</dbReference>
<organism evidence="9 10">
    <name type="scientific">Molorchus minor</name>
    <dbReference type="NCBI Taxonomy" id="1323400"/>
    <lineage>
        <taxon>Eukaryota</taxon>
        <taxon>Metazoa</taxon>
        <taxon>Ecdysozoa</taxon>
        <taxon>Arthropoda</taxon>
        <taxon>Hexapoda</taxon>
        <taxon>Insecta</taxon>
        <taxon>Pterygota</taxon>
        <taxon>Neoptera</taxon>
        <taxon>Endopterygota</taxon>
        <taxon>Coleoptera</taxon>
        <taxon>Polyphaga</taxon>
        <taxon>Cucujiformia</taxon>
        <taxon>Chrysomeloidea</taxon>
        <taxon>Cerambycidae</taxon>
        <taxon>Lamiinae</taxon>
        <taxon>Monochamini</taxon>
        <taxon>Molorchus</taxon>
    </lineage>
</organism>
<dbReference type="SUPFAM" id="SSF48726">
    <property type="entry name" value="Immunoglobulin"/>
    <property type="match status" value="8"/>
</dbReference>
<dbReference type="EMBL" id="JAPWTJ010000594">
    <property type="protein sequence ID" value="KAJ8977046.1"/>
    <property type="molecule type" value="Genomic_DNA"/>
</dbReference>
<dbReference type="InterPro" id="IPR003961">
    <property type="entry name" value="FN3_dom"/>
</dbReference>
<evidence type="ECO:0008006" key="11">
    <source>
        <dbReference type="Google" id="ProtNLM"/>
    </source>
</evidence>
<dbReference type="CDD" id="cd00096">
    <property type="entry name" value="Ig"/>
    <property type="match status" value="1"/>
</dbReference>
<evidence type="ECO:0000259" key="8">
    <source>
        <dbReference type="PROSITE" id="PS50853"/>
    </source>
</evidence>
<dbReference type="InterPro" id="IPR036179">
    <property type="entry name" value="Ig-like_dom_sf"/>
</dbReference>
<evidence type="ECO:0000256" key="2">
    <source>
        <dbReference type="ARBA" id="ARBA00022490"/>
    </source>
</evidence>
<sequence>MVEETPVKIKPPSEDVVIEEVVIQKSKKKPKIPDEGEAEIVIKKPVPTVEEKSENTETQITVKEIVPPTDEQPEKESEVQLKSPPEDTKDEVILKTPKKEANEEKPEDAAADITVKPAPQETSEDVTLKKPVQKPKEEEDDAQLTVKRIVPIPGEQPDETEVKIKPPSEENSEDVNIIKPIEKPKVPEEEAELTIKKIVPTTGEDFEETEVKIKPPAEEKTENVTIKKPIKKSKVSEEGEDQLTVKKIVPISSDQPEEETEAKIKPPSEEISKDVTIKKPIEKPIHEEQTQLTVEKIVPVPSEHLEEEAELKIKRLVPVSPDAEASVHPPVEDVSEDITIKKPKTKSVDEGEAEVTVKKLIPVLDEQAEKESEVKVKPTPDDETEATIIKRKETKLPLEEEDAEITVRKFIPTEEKQPEEEEEVQITIKQKEQAPDETVEAKVTKKPPSRKPSVDEQSEELTVKRLRPARKLSKPETPEETEIQTVTFRPRSTRKKEDVEQEFKISLDSYAEEEISMSTKVKLKKQRPLTYSEETAEGSVKVTQEIEDEGPVIEEIIDEGSDAEELPLDDDEVSESFHVAFKRRPSRKYSVLEEDEESISFKKPVKEVDFGEQTITLKPKKKQDSAPTYDQEAVTLSITQEKDVFDEFEVIHEGDVEKGDIFYSITIYDAEADQAIDLVEGEKLPVFEKPKSADKAIAPKFIKKLKPIVTPDGYTVQFECRVDGIPRPQITWFRQTHIIKSSTDFQMFYDEDNTATLVIKEVFPEDAGTFTCVAKNSAGFASSTTELIIFWRAYHPYLPKKPKSQSVPEETDIVVESILTAVPEPEIKWYRNGKRVSAKGNVTIVSTSETHTYTTVLKITKVEKKQEDQKEPPEVLEPLRSTTVRKSETVTLSTTIVGKPEPVIEWLKDGKPISKPTPKRDGDTYSLTIKNAKLDDTAEYMVKARNPLGTAETAANVVVEEFPENEEPPLFVKRFEEQTIPEKSSLVLRAKVTGNPIPEVIWLRNNEPLEPSDRVKILYDGENIELSIKETNSEFDTGDYKCVAVNSVGRASHGAKISIEVDTVKFTKKLKKLYESTERETLELECETSHSVRTKWWYNDTEISGMDHRVVIQDGRTHKLIIKNISLKDDGEYKCTVKNQKTETTVKVQERKLEFVRKLQDLEITEKEMAVLEVEITSDTADVIWFKDGVVVDETNEKFELEKDRGLRKLLIRSTSIHDEGEYTCTLLEEECRSEVTVIELPPEIITPLKDKTVTKGEKAVFEIELSKGDALARWYKNSKEIQFSEHVQLSIDGKRQKLKIYNSEPEDEGIYSCEVGIQSSKASLTVQVPTCTFIKTLPEYTVVPINTDAEFLIELSREDVEVTWYRNNKKIEKSSKYTITEDHTFRKLVVHNVEEEYEYSCTVEKYQLKTSSKLKIGDKPSPPRGPLEISGMTDTSFTIQWQPSESDGGSSIIEYIVEMKEATSKKII</sequence>
<comment type="subcellular location">
    <subcellularLocation>
        <location evidence="1">Cytoplasm</location>
    </subcellularLocation>
</comment>
<feature type="compositionally biased region" description="Basic and acidic residues" evidence="6">
    <location>
        <begin position="72"/>
        <end position="108"/>
    </location>
</feature>
<feature type="compositionally biased region" description="Basic and acidic residues" evidence="6">
    <location>
        <begin position="429"/>
        <end position="443"/>
    </location>
</feature>
<feature type="region of interest" description="Disordered" evidence="6">
    <location>
        <begin position="524"/>
        <end position="551"/>
    </location>
</feature>
<dbReference type="InterPro" id="IPR003598">
    <property type="entry name" value="Ig_sub2"/>
</dbReference>
<keyword evidence="5" id="KW-1015">Disulfide bond</keyword>
<feature type="compositionally biased region" description="Basic and acidic residues" evidence="6">
    <location>
        <begin position="405"/>
        <end position="416"/>
    </location>
</feature>
<dbReference type="InterPro" id="IPR052385">
    <property type="entry name" value="Obscurin/Obscurin-like_Reg"/>
</dbReference>
<feature type="domain" description="Ig-like" evidence="7">
    <location>
        <begin position="1078"/>
        <end position="1147"/>
    </location>
</feature>
<dbReference type="SUPFAM" id="SSF49265">
    <property type="entry name" value="Fibronectin type III"/>
    <property type="match status" value="1"/>
</dbReference>
<feature type="compositionally biased region" description="Basic and acidic residues" evidence="6">
    <location>
        <begin position="388"/>
        <end position="398"/>
    </location>
</feature>
<comment type="caution">
    <text evidence="9">The sequence shown here is derived from an EMBL/GenBank/DDBJ whole genome shotgun (WGS) entry which is preliminary data.</text>
</comment>
<feature type="domain" description="Ig-like" evidence="7">
    <location>
        <begin position="873"/>
        <end position="958"/>
    </location>
</feature>
<dbReference type="InterPro" id="IPR036116">
    <property type="entry name" value="FN3_sf"/>
</dbReference>
<evidence type="ECO:0000313" key="9">
    <source>
        <dbReference type="EMBL" id="KAJ8977046.1"/>
    </source>
</evidence>
<feature type="domain" description="Fibronectin type-III" evidence="8">
    <location>
        <begin position="1423"/>
        <end position="1469"/>
    </location>
</feature>
<dbReference type="Gene3D" id="2.60.40.10">
    <property type="entry name" value="Immunoglobulins"/>
    <property type="match status" value="9"/>
</dbReference>
<evidence type="ECO:0000256" key="5">
    <source>
        <dbReference type="ARBA" id="ARBA00023157"/>
    </source>
</evidence>
<keyword evidence="3" id="KW-0597">Phosphoprotein</keyword>
<accession>A0ABQ9JFV5</accession>
<dbReference type="InterPro" id="IPR013098">
    <property type="entry name" value="Ig_I-set"/>
</dbReference>
<protein>
    <recommendedName>
        <fullName evidence="11">Titin</fullName>
    </recommendedName>
</protein>
<feature type="domain" description="Ig-like" evidence="7">
    <location>
        <begin position="1151"/>
        <end position="1237"/>
    </location>
</feature>
<dbReference type="PROSITE" id="PS50835">
    <property type="entry name" value="IG_LIKE"/>
    <property type="match status" value="7"/>
</dbReference>
<gene>
    <name evidence="9" type="ORF">NQ317_000718</name>
</gene>
<reference evidence="9" key="1">
    <citation type="journal article" date="2023" name="Insect Mol. Biol.">
        <title>Genome sequencing provides insights into the evolution of gene families encoding plant cell wall-degrading enzymes in longhorned beetles.</title>
        <authorList>
            <person name="Shin N.R."/>
            <person name="Okamura Y."/>
            <person name="Kirsch R."/>
            <person name="Pauchet Y."/>
        </authorList>
    </citation>
    <scope>NUCLEOTIDE SEQUENCE</scope>
    <source>
        <strain evidence="9">MMC_N1</strain>
    </source>
</reference>
<dbReference type="SMART" id="SM00409">
    <property type="entry name" value="IG"/>
    <property type="match status" value="7"/>
</dbReference>
<feature type="compositionally biased region" description="Basic and acidic residues" evidence="6">
    <location>
        <begin position="261"/>
        <end position="284"/>
    </location>
</feature>
<proteinExistence type="predicted"/>
<dbReference type="SMART" id="SM00408">
    <property type="entry name" value="IGc2"/>
    <property type="match status" value="6"/>
</dbReference>
<evidence type="ECO:0000256" key="4">
    <source>
        <dbReference type="ARBA" id="ARBA00022737"/>
    </source>
</evidence>